<organism evidence="2 3">
    <name type="scientific">Cyclospora cayetanensis</name>
    <dbReference type="NCBI Taxonomy" id="88456"/>
    <lineage>
        <taxon>Eukaryota</taxon>
        <taxon>Sar</taxon>
        <taxon>Alveolata</taxon>
        <taxon>Apicomplexa</taxon>
        <taxon>Conoidasida</taxon>
        <taxon>Coccidia</taxon>
        <taxon>Eucoccidiorida</taxon>
        <taxon>Eimeriorina</taxon>
        <taxon>Eimeriidae</taxon>
        <taxon>Cyclospora</taxon>
    </lineage>
</organism>
<dbReference type="AlphaFoldDB" id="A0A1D3CVQ5"/>
<keyword evidence="3" id="KW-1185">Reference proteome</keyword>
<proteinExistence type="predicted"/>
<dbReference type="EMBL" id="JROU02001772">
    <property type="protein sequence ID" value="OEH75279.1"/>
    <property type="molecule type" value="Genomic_DNA"/>
</dbReference>
<evidence type="ECO:0000256" key="1">
    <source>
        <dbReference type="SAM" id="MobiDB-lite"/>
    </source>
</evidence>
<dbReference type="Proteomes" id="UP000095192">
    <property type="component" value="Unassembled WGS sequence"/>
</dbReference>
<feature type="compositionally biased region" description="Polar residues" evidence="1">
    <location>
        <begin position="52"/>
        <end position="66"/>
    </location>
</feature>
<dbReference type="InParanoid" id="A0A1D3CVQ5"/>
<comment type="caution">
    <text evidence="2">The sequence shown here is derived from an EMBL/GenBank/DDBJ whole genome shotgun (WGS) entry which is preliminary data.</text>
</comment>
<reference evidence="2 3" key="1">
    <citation type="journal article" date="2016" name="BMC Genomics">
        <title>Comparative genomics reveals Cyclospora cayetanensis possesses coccidia-like metabolism and invasion components but unique surface antigens.</title>
        <authorList>
            <person name="Liu S."/>
            <person name="Wang L."/>
            <person name="Zheng H."/>
            <person name="Xu Z."/>
            <person name="Roellig D.M."/>
            <person name="Li N."/>
            <person name="Frace M.A."/>
            <person name="Tang K."/>
            <person name="Arrowood M.J."/>
            <person name="Moss D.M."/>
            <person name="Zhang L."/>
            <person name="Feng Y."/>
            <person name="Xiao L."/>
        </authorList>
    </citation>
    <scope>NUCLEOTIDE SEQUENCE [LARGE SCALE GENOMIC DNA]</scope>
    <source>
        <strain evidence="2 3">CHN_HEN01</strain>
    </source>
</reference>
<gene>
    <name evidence="2" type="ORF">cyc_01945</name>
</gene>
<sequence length="88" mass="9459">MTIANKLLLQQDCVRVANMETLLQARPRAQASFRSISERYRREREGSALKGNRQTGSLSVGRQSLAGSGDSATPIVATAAAPSKPPDF</sequence>
<dbReference type="VEuPathDB" id="ToxoDB:cyc_01945"/>
<accession>A0A1D3CVQ5</accession>
<feature type="compositionally biased region" description="Basic and acidic residues" evidence="1">
    <location>
        <begin position="36"/>
        <end position="47"/>
    </location>
</feature>
<evidence type="ECO:0000313" key="3">
    <source>
        <dbReference type="Proteomes" id="UP000095192"/>
    </source>
</evidence>
<evidence type="ECO:0000313" key="2">
    <source>
        <dbReference type="EMBL" id="OEH75279.1"/>
    </source>
</evidence>
<feature type="region of interest" description="Disordered" evidence="1">
    <location>
        <begin position="34"/>
        <end position="88"/>
    </location>
</feature>
<protein>
    <submittedName>
        <fullName evidence="2">Uncharacterized protein</fullName>
    </submittedName>
</protein>
<name>A0A1D3CVQ5_9EIME</name>